<dbReference type="Pfam" id="PF18451">
    <property type="entry name" value="CdiA_C"/>
    <property type="match status" value="1"/>
</dbReference>
<dbReference type="Proteomes" id="UP001287024">
    <property type="component" value="Unassembled WGS sequence"/>
</dbReference>
<gene>
    <name evidence="2" type="ORF">QMK45_19450</name>
</gene>
<organism evidence="2 3">
    <name type="scientific">Pseudomonas zeae</name>
    <dbReference type="NCBI Taxonomy" id="2745510"/>
    <lineage>
        <taxon>Bacteria</taxon>
        <taxon>Pseudomonadati</taxon>
        <taxon>Pseudomonadota</taxon>
        <taxon>Gammaproteobacteria</taxon>
        <taxon>Pseudomonadales</taxon>
        <taxon>Pseudomonadaceae</taxon>
        <taxon>Pseudomonas</taxon>
    </lineage>
</organism>
<dbReference type="InterPro" id="IPR033806">
    <property type="entry name" value="CDI_toxin_Bp1026b-like"/>
</dbReference>
<protein>
    <recommendedName>
        <fullName evidence="1">tRNA nuclease CdiA C-terminal domain-containing protein</fullName>
    </recommendedName>
</protein>
<evidence type="ECO:0000313" key="3">
    <source>
        <dbReference type="Proteomes" id="UP001287024"/>
    </source>
</evidence>
<dbReference type="Gene3D" id="3.40.1350.120">
    <property type="match status" value="1"/>
</dbReference>
<dbReference type="RefSeq" id="WP_139213435.1">
    <property type="nucleotide sequence ID" value="NZ_JASFAG010000002.1"/>
</dbReference>
<sequence>MEFAGSDEAQALLGKAVGAAFKSQIDQIGQALTEGGDANAENLGRQMGQAVALVVQLLAGGGSSSANSALTLSRLGIDVSVDTVKKIGASFDLDLVKSQINKLQTVVRDTDVPVLDSKPPATGGLTDSEAGFSTLPKIGSLLGEAELPPKNASIEMVRSIKRQNEAAKALAKAGYDVEQLPNVAKNRANPDLKINGEVADVASPQTGSLLSVWKTINDKVIKQAKTVVLNLADSPLGFDDIQKNIAEYPVKDLKKLYLLKDGQFRVIEVHKP</sequence>
<evidence type="ECO:0000259" key="1">
    <source>
        <dbReference type="Pfam" id="PF18451"/>
    </source>
</evidence>
<dbReference type="EMBL" id="JASFAG010000002">
    <property type="protein sequence ID" value="MDX9678085.1"/>
    <property type="molecule type" value="Genomic_DNA"/>
</dbReference>
<dbReference type="InterPro" id="IPR040559">
    <property type="entry name" value="CdiA_C"/>
</dbReference>
<evidence type="ECO:0000313" key="2">
    <source>
        <dbReference type="EMBL" id="MDX9678085.1"/>
    </source>
</evidence>
<feature type="domain" description="tRNA nuclease CdiA C-terminal" evidence="1">
    <location>
        <begin position="189"/>
        <end position="263"/>
    </location>
</feature>
<comment type="caution">
    <text evidence="2">The sequence shown here is derived from an EMBL/GenBank/DDBJ whole genome shotgun (WGS) entry which is preliminary data.</text>
</comment>
<name>A0ABU5BN11_9PSED</name>
<reference evidence="2 3" key="1">
    <citation type="submission" date="2023-05" db="EMBL/GenBank/DDBJ databases">
        <title>Siderophore-mediated competition between Bacillus subtilis and Pseudomonas marginalis.</title>
        <authorList>
            <person name="Lyng M."/>
            <person name="Joergensen J.P.B."/>
            <person name="Schostag M.D."/>
            <person name="Jarmusch S.A."/>
            <person name="Aguilar D.K.C."/>
            <person name="Andrade C.N.L."/>
            <person name="Kovacs A.T."/>
        </authorList>
    </citation>
    <scope>NUCLEOTIDE SEQUENCE [LARGE SCALE GENOMIC DNA]</scope>
    <source>
        <strain evidence="2 3">P8_72</strain>
    </source>
</reference>
<keyword evidence="3" id="KW-1185">Reference proteome</keyword>
<dbReference type="CDD" id="cd13442">
    <property type="entry name" value="CDI_toxin_Bp1026b-like"/>
    <property type="match status" value="1"/>
</dbReference>
<proteinExistence type="predicted"/>
<accession>A0ABU5BN11</accession>